<protein>
    <submittedName>
        <fullName evidence="2">Uncharacterized protein</fullName>
    </submittedName>
</protein>
<organism evidence="2 3">
    <name type="scientific">Variovorax humicola</name>
    <dbReference type="NCBI Taxonomy" id="1769758"/>
    <lineage>
        <taxon>Bacteria</taxon>
        <taxon>Pseudomonadati</taxon>
        <taxon>Pseudomonadota</taxon>
        <taxon>Betaproteobacteria</taxon>
        <taxon>Burkholderiales</taxon>
        <taxon>Comamonadaceae</taxon>
        <taxon>Variovorax</taxon>
    </lineage>
</organism>
<evidence type="ECO:0000256" key="1">
    <source>
        <dbReference type="SAM" id="Phobius"/>
    </source>
</evidence>
<dbReference type="EMBL" id="JBBKZV010000001">
    <property type="protein sequence ID" value="MEJ8821149.1"/>
    <property type="molecule type" value="Genomic_DNA"/>
</dbReference>
<evidence type="ECO:0000313" key="3">
    <source>
        <dbReference type="Proteomes" id="UP001363010"/>
    </source>
</evidence>
<comment type="caution">
    <text evidence="2">The sequence shown here is derived from an EMBL/GenBank/DDBJ whole genome shotgun (WGS) entry which is preliminary data.</text>
</comment>
<accession>A0ABU8VV92</accession>
<feature type="transmembrane region" description="Helical" evidence="1">
    <location>
        <begin position="20"/>
        <end position="47"/>
    </location>
</feature>
<keyword evidence="1" id="KW-0812">Transmembrane</keyword>
<keyword evidence="1" id="KW-0472">Membrane</keyword>
<sequence>MSADRVGRLHIPSLKDSPPVLLQAWLFDVAAVFVSTVTPGPSVLMCMTHGVNHGARRTFFAAGGSVASGATFVAASALPATVERSGSHA</sequence>
<reference evidence="2 3" key="1">
    <citation type="submission" date="2024-03" db="EMBL/GenBank/DDBJ databases">
        <title>Novel species of the genus Variovorax.</title>
        <authorList>
            <person name="Liu Q."/>
            <person name="Xin Y.-H."/>
        </authorList>
    </citation>
    <scope>NUCLEOTIDE SEQUENCE [LARGE SCALE GENOMIC DNA]</scope>
    <source>
        <strain evidence="2 3">KACC 18501</strain>
    </source>
</reference>
<keyword evidence="1" id="KW-1133">Transmembrane helix</keyword>
<gene>
    <name evidence="2" type="ORF">WKW80_03730</name>
</gene>
<keyword evidence="3" id="KW-1185">Reference proteome</keyword>
<feature type="transmembrane region" description="Helical" evidence="1">
    <location>
        <begin position="59"/>
        <end position="78"/>
    </location>
</feature>
<evidence type="ECO:0000313" key="2">
    <source>
        <dbReference type="EMBL" id="MEJ8821149.1"/>
    </source>
</evidence>
<name>A0ABU8VV92_9BURK</name>
<dbReference type="Proteomes" id="UP001363010">
    <property type="component" value="Unassembled WGS sequence"/>
</dbReference>
<proteinExistence type="predicted"/>
<dbReference type="RefSeq" id="WP_340362163.1">
    <property type="nucleotide sequence ID" value="NZ_JBBKZV010000001.1"/>
</dbReference>